<dbReference type="Pfam" id="PF00240">
    <property type="entry name" value="ubiquitin"/>
    <property type="match status" value="1"/>
</dbReference>
<name>A0A0B7G132_THACB</name>
<dbReference type="EMBL" id="LN679161">
    <property type="protein sequence ID" value="CEL62142.1"/>
    <property type="molecule type" value="Genomic_DNA"/>
</dbReference>
<dbReference type="FunFam" id="3.10.20.90:FF:000469">
    <property type="entry name" value="Polyubiquitin-C"/>
    <property type="match status" value="1"/>
</dbReference>
<dbReference type="Proteomes" id="UP000059188">
    <property type="component" value="Unassembled WGS sequence"/>
</dbReference>
<dbReference type="GO" id="GO:0005737">
    <property type="term" value="C:cytoplasm"/>
    <property type="evidence" value="ECO:0007669"/>
    <property type="project" value="UniProtKB-SubCell"/>
</dbReference>
<accession>A0A0B7G132</accession>
<keyword evidence="6" id="KW-0677">Repeat</keyword>
<dbReference type="SUPFAM" id="SSF54236">
    <property type="entry name" value="Ubiquitin-like"/>
    <property type="match status" value="1"/>
</dbReference>
<evidence type="ECO:0000256" key="3">
    <source>
        <dbReference type="ARBA" id="ARBA00008430"/>
    </source>
</evidence>
<dbReference type="STRING" id="1108050.A0A0B7G132"/>
<dbReference type="InterPro" id="IPR050158">
    <property type="entry name" value="Ubiquitin_ubiquitin-like"/>
</dbReference>
<dbReference type="InterPro" id="IPR019954">
    <property type="entry name" value="Ubiquitin_CS"/>
</dbReference>
<comment type="similarity">
    <text evidence="3">Belongs to the ubiquitin family.</text>
</comment>
<evidence type="ECO:0000256" key="1">
    <source>
        <dbReference type="ARBA" id="ARBA00004123"/>
    </source>
</evidence>
<evidence type="ECO:0000256" key="5">
    <source>
        <dbReference type="ARBA" id="ARBA00022499"/>
    </source>
</evidence>
<dbReference type="InterPro" id="IPR000626">
    <property type="entry name" value="Ubiquitin-like_dom"/>
</dbReference>
<sequence length="213" mass="23930">MSSISRSYSKRSYSSIGEKVSKHLTFLAAEYQGRKVTIRRNPEYQETIASIRRAFNALSRTPAKQILLFARFEEFGDDLQVTEELWSDLLPRLMLVTVIIDDFARSPPPPPLVGDTSSGSQTEAYGTVQIFAKTFTGKTIRLLVDPEDTIENVKQKIQDKEGIQSKQQRLIFGGQRLSDTMTISECKIGSGDIMDLVVSMREKSLSRRTSAAE</sequence>
<gene>
    <name evidence="10" type="ORF">RSOLAG1IB_10236</name>
</gene>
<dbReference type="InterPro" id="IPR019956">
    <property type="entry name" value="Ubiquitin_dom"/>
</dbReference>
<dbReference type="GO" id="GO:0005634">
    <property type="term" value="C:nucleus"/>
    <property type="evidence" value="ECO:0007669"/>
    <property type="project" value="UniProtKB-SubCell"/>
</dbReference>
<dbReference type="PROSITE" id="PS50053">
    <property type="entry name" value="UBIQUITIN_2"/>
    <property type="match status" value="1"/>
</dbReference>
<keyword evidence="11" id="KW-1185">Reference proteome</keyword>
<evidence type="ECO:0000256" key="4">
    <source>
        <dbReference type="ARBA" id="ARBA00022490"/>
    </source>
</evidence>
<keyword evidence="8" id="KW-0539">Nucleus</keyword>
<dbReference type="InterPro" id="IPR029071">
    <property type="entry name" value="Ubiquitin-like_domsf"/>
</dbReference>
<reference evidence="10 11" key="1">
    <citation type="submission" date="2014-11" db="EMBL/GenBank/DDBJ databases">
        <authorList>
            <person name="Wibberg Daniel"/>
        </authorList>
    </citation>
    <scope>NUCLEOTIDE SEQUENCE [LARGE SCALE GENOMIC DNA]</scope>
    <source>
        <strain evidence="10">Rhizoctonia solani AG1-IB 7/3/14</strain>
    </source>
</reference>
<evidence type="ECO:0000313" key="11">
    <source>
        <dbReference type="Proteomes" id="UP000059188"/>
    </source>
</evidence>
<evidence type="ECO:0000256" key="8">
    <source>
        <dbReference type="ARBA" id="ARBA00023242"/>
    </source>
</evidence>
<feature type="domain" description="Ubiquitin-like" evidence="9">
    <location>
        <begin position="128"/>
        <end position="203"/>
    </location>
</feature>
<dbReference type="PANTHER" id="PTHR10666">
    <property type="entry name" value="UBIQUITIN"/>
    <property type="match status" value="1"/>
</dbReference>
<evidence type="ECO:0000259" key="9">
    <source>
        <dbReference type="PROSITE" id="PS50053"/>
    </source>
</evidence>
<dbReference type="PROSITE" id="PS00299">
    <property type="entry name" value="UBIQUITIN_1"/>
    <property type="match status" value="1"/>
</dbReference>
<organism evidence="10 11">
    <name type="scientific">Thanatephorus cucumeris (strain AG1-IB / isolate 7/3/14)</name>
    <name type="common">Lettuce bottom rot fungus</name>
    <name type="synonym">Rhizoctonia solani</name>
    <dbReference type="NCBI Taxonomy" id="1108050"/>
    <lineage>
        <taxon>Eukaryota</taxon>
        <taxon>Fungi</taxon>
        <taxon>Dikarya</taxon>
        <taxon>Basidiomycota</taxon>
        <taxon>Agaricomycotina</taxon>
        <taxon>Agaricomycetes</taxon>
        <taxon>Cantharellales</taxon>
        <taxon>Ceratobasidiaceae</taxon>
        <taxon>Rhizoctonia</taxon>
        <taxon>Rhizoctonia solani AG-1</taxon>
    </lineage>
</organism>
<dbReference type="Gene3D" id="3.10.20.90">
    <property type="entry name" value="Phosphatidylinositol 3-kinase Catalytic Subunit, Chain A, domain 1"/>
    <property type="match status" value="1"/>
</dbReference>
<dbReference type="PRINTS" id="PR00348">
    <property type="entry name" value="UBIQUITIN"/>
</dbReference>
<dbReference type="OrthoDB" id="3201461at2759"/>
<comment type="subcellular location">
    <subcellularLocation>
        <location evidence="2">Cytoplasm</location>
    </subcellularLocation>
    <subcellularLocation>
        <location evidence="1">Nucleus</location>
    </subcellularLocation>
</comment>
<keyword evidence="4" id="KW-0963">Cytoplasm</keyword>
<keyword evidence="7" id="KW-0832">Ubl conjugation</keyword>
<protein>
    <submittedName>
        <fullName evidence="10">Polyubiquitin-C</fullName>
    </submittedName>
</protein>
<evidence type="ECO:0000313" key="10">
    <source>
        <dbReference type="EMBL" id="CEL62142.1"/>
    </source>
</evidence>
<evidence type="ECO:0000256" key="7">
    <source>
        <dbReference type="ARBA" id="ARBA00022843"/>
    </source>
</evidence>
<proteinExistence type="inferred from homology"/>
<evidence type="ECO:0000256" key="2">
    <source>
        <dbReference type="ARBA" id="ARBA00004496"/>
    </source>
</evidence>
<evidence type="ECO:0000256" key="6">
    <source>
        <dbReference type="ARBA" id="ARBA00022737"/>
    </source>
</evidence>
<dbReference type="SMART" id="SM00213">
    <property type="entry name" value="UBQ"/>
    <property type="match status" value="1"/>
</dbReference>
<dbReference type="AlphaFoldDB" id="A0A0B7G132"/>
<keyword evidence="5" id="KW-1017">Isopeptide bond</keyword>